<dbReference type="Pfam" id="PF01040">
    <property type="entry name" value="UbiA"/>
    <property type="match status" value="1"/>
</dbReference>
<sequence length="317" mass="35973">MLSTPLRLIHHELIIFWRFTWRDWSAGIMPGTLRTIAALCSLHSPSAELIVLTIARAFVYFVLYLYTFNIANQITGLDEDRINKPDRPLPSGLLSIRGAYVRLCLLTAVYIYVSAVWGVLPWTFLWLFISALETFGQCDRNWFFKNVIFVSVGTFCLLQAAWALAAPITPRETHWAMVLSLAFGITINIQDLRDVEGDRATFRRTLPIVLGVRNFRWVMAAITAITPYVCWLVEFELDWRAGVALTIAMFLLAGRILGGASKDKKYDHKTYMVRVSRLVLARKLTSCLDADLYPVWLHCCTVDKALGGFGCDLGQRL</sequence>
<dbReference type="Proteomes" id="UP001221142">
    <property type="component" value="Unassembled WGS sequence"/>
</dbReference>
<dbReference type="CDD" id="cd13965">
    <property type="entry name" value="PT_UbiA_3"/>
    <property type="match status" value="1"/>
</dbReference>
<evidence type="ECO:0000313" key="6">
    <source>
        <dbReference type="EMBL" id="KAJ7628989.1"/>
    </source>
</evidence>
<name>A0AAD7FMS8_9AGAR</name>
<proteinExistence type="predicted"/>
<feature type="transmembrane region" description="Helical" evidence="5">
    <location>
        <begin position="119"/>
        <end position="135"/>
    </location>
</feature>
<feature type="transmembrane region" description="Helical" evidence="5">
    <location>
        <begin position="239"/>
        <end position="258"/>
    </location>
</feature>
<organism evidence="6 7">
    <name type="scientific">Roridomyces roridus</name>
    <dbReference type="NCBI Taxonomy" id="1738132"/>
    <lineage>
        <taxon>Eukaryota</taxon>
        <taxon>Fungi</taxon>
        <taxon>Dikarya</taxon>
        <taxon>Basidiomycota</taxon>
        <taxon>Agaricomycotina</taxon>
        <taxon>Agaricomycetes</taxon>
        <taxon>Agaricomycetidae</taxon>
        <taxon>Agaricales</taxon>
        <taxon>Marasmiineae</taxon>
        <taxon>Mycenaceae</taxon>
        <taxon>Roridomyces</taxon>
    </lineage>
</organism>
<dbReference type="InterPro" id="IPR050475">
    <property type="entry name" value="Prenyltransferase_related"/>
</dbReference>
<reference evidence="6" key="1">
    <citation type="submission" date="2023-03" db="EMBL/GenBank/DDBJ databases">
        <title>Massive genome expansion in bonnet fungi (Mycena s.s.) driven by repeated elements and novel gene families across ecological guilds.</title>
        <authorList>
            <consortium name="Lawrence Berkeley National Laboratory"/>
            <person name="Harder C.B."/>
            <person name="Miyauchi S."/>
            <person name="Viragh M."/>
            <person name="Kuo A."/>
            <person name="Thoen E."/>
            <person name="Andreopoulos B."/>
            <person name="Lu D."/>
            <person name="Skrede I."/>
            <person name="Drula E."/>
            <person name="Henrissat B."/>
            <person name="Morin E."/>
            <person name="Kohler A."/>
            <person name="Barry K."/>
            <person name="LaButti K."/>
            <person name="Morin E."/>
            <person name="Salamov A."/>
            <person name="Lipzen A."/>
            <person name="Mereny Z."/>
            <person name="Hegedus B."/>
            <person name="Baldrian P."/>
            <person name="Stursova M."/>
            <person name="Weitz H."/>
            <person name="Taylor A."/>
            <person name="Grigoriev I.V."/>
            <person name="Nagy L.G."/>
            <person name="Martin F."/>
            <person name="Kauserud H."/>
        </authorList>
    </citation>
    <scope>NUCLEOTIDE SEQUENCE</scope>
    <source>
        <strain evidence="6">9284</strain>
    </source>
</reference>
<dbReference type="AlphaFoldDB" id="A0AAD7FMS8"/>
<keyword evidence="2 5" id="KW-0812">Transmembrane</keyword>
<dbReference type="Gene3D" id="1.10.357.140">
    <property type="entry name" value="UbiA prenyltransferase"/>
    <property type="match status" value="1"/>
</dbReference>
<feature type="transmembrane region" description="Helical" evidence="5">
    <location>
        <begin position="147"/>
        <end position="168"/>
    </location>
</feature>
<evidence type="ECO:0000256" key="5">
    <source>
        <dbReference type="SAM" id="Phobius"/>
    </source>
</evidence>
<evidence type="ECO:0000256" key="3">
    <source>
        <dbReference type="ARBA" id="ARBA00022989"/>
    </source>
</evidence>
<dbReference type="InterPro" id="IPR000537">
    <property type="entry name" value="UbiA_prenyltransferase"/>
</dbReference>
<feature type="transmembrane region" description="Helical" evidence="5">
    <location>
        <begin position="174"/>
        <end position="193"/>
    </location>
</feature>
<comment type="caution">
    <text evidence="6">The sequence shown here is derived from an EMBL/GenBank/DDBJ whole genome shotgun (WGS) entry which is preliminary data.</text>
</comment>
<dbReference type="PANTHER" id="PTHR42723:SF1">
    <property type="entry name" value="CHLOROPHYLL SYNTHASE, CHLOROPLASTIC"/>
    <property type="match status" value="1"/>
</dbReference>
<accession>A0AAD7FMS8</accession>
<feature type="transmembrane region" description="Helical" evidence="5">
    <location>
        <begin position="49"/>
        <end position="71"/>
    </location>
</feature>
<keyword evidence="3 5" id="KW-1133">Transmembrane helix</keyword>
<evidence type="ECO:0000256" key="1">
    <source>
        <dbReference type="ARBA" id="ARBA00004141"/>
    </source>
</evidence>
<dbReference type="GO" id="GO:0016765">
    <property type="term" value="F:transferase activity, transferring alkyl or aryl (other than methyl) groups"/>
    <property type="evidence" value="ECO:0007669"/>
    <property type="project" value="InterPro"/>
</dbReference>
<evidence type="ECO:0000313" key="7">
    <source>
        <dbReference type="Proteomes" id="UP001221142"/>
    </source>
</evidence>
<protein>
    <submittedName>
        <fullName evidence="6">UbiA prenyltransferase</fullName>
    </submittedName>
</protein>
<dbReference type="PANTHER" id="PTHR42723">
    <property type="entry name" value="CHLOROPHYLL SYNTHASE"/>
    <property type="match status" value="1"/>
</dbReference>
<comment type="subcellular location">
    <subcellularLocation>
        <location evidence="1">Membrane</location>
        <topology evidence="1">Multi-pass membrane protein</topology>
    </subcellularLocation>
</comment>
<evidence type="ECO:0000256" key="4">
    <source>
        <dbReference type="ARBA" id="ARBA00023136"/>
    </source>
</evidence>
<keyword evidence="7" id="KW-1185">Reference proteome</keyword>
<dbReference type="InterPro" id="IPR044878">
    <property type="entry name" value="UbiA_sf"/>
</dbReference>
<keyword evidence="4 5" id="KW-0472">Membrane</keyword>
<evidence type="ECO:0000256" key="2">
    <source>
        <dbReference type="ARBA" id="ARBA00022692"/>
    </source>
</evidence>
<dbReference type="EMBL" id="JARKIF010000010">
    <property type="protein sequence ID" value="KAJ7628989.1"/>
    <property type="molecule type" value="Genomic_DNA"/>
</dbReference>
<feature type="transmembrane region" description="Helical" evidence="5">
    <location>
        <begin position="214"/>
        <end position="233"/>
    </location>
</feature>
<gene>
    <name evidence="6" type="ORF">FB45DRAFT_834995</name>
</gene>
<dbReference type="GO" id="GO:0016020">
    <property type="term" value="C:membrane"/>
    <property type="evidence" value="ECO:0007669"/>
    <property type="project" value="UniProtKB-SubCell"/>
</dbReference>